<accession>A0A9P5YD69</accession>
<organism evidence="1 2">
    <name type="scientific">Collybia nuda</name>
    <dbReference type="NCBI Taxonomy" id="64659"/>
    <lineage>
        <taxon>Eukaryota</taxon>
        <taxon>Fungi</taxon>
        <taxon>Dikarya</taxon>
        <taxon>Basidiomycota</taxon>
        <taxon>Agaricomycotina</taxon>
        <taxon>Agaricomycetes</taxon>
        <taxon>Agaricomycetidae</taxon>
        <taxon>Agaricales</taxon>
        <taxon>Tricholomatineae</taxon>
        <taxon>Clitocybaceae</taxon>
        <taxon>Collybia</taxon>
    </lineage>
</organism>
<evidence type="ECO:0000313" key="1">
    <source>
        <dbReference type="EMBL" id="KAF9467104.1"/>
    </source>
</evidence>
<proteinExistence type="predicted"/>
<evidence type="ECO:0000313" key="2">
    <source>
        <dbReference type="Proteomes" id="UP000807353"/>
    </source>
</evidence>
<name>A0A9P5YD69_9AGAR</name>
<reference evidence="1" key="1">
    <citation type="submission" date="2020-11" db="EMBL/GenBank/DDBJ databases">
        <authorList>
            <consortium name="DOE Joint Genome Institute"/>
            <person name="Ahrendt S."/>
            <person name="Riley R."/>
            <person name="Andreopoulos W."/>
            <person name="Labutti K."/>
            <person name="Pangilinan J."/>
            <person name="Ruiz-Duenas F.J."/>
            <person name="Barrasa J.M."/>
            <person name="Sanchez-Garcia M."/>
            <person name="Camarero S."/>
            <person name="Miyauchi S."/>
            <person name="Serrano A."/>
            <person name="Linde D."/>
            <person name="Babiker R."/>
            <person name="Drula E."/>
            <person name="Ayuso-Fernandez I."/>
            <person name="Pacheco R."/>
            <person name="Padilla G."/>
            <person name="Ferreira P."/>
            <person name="Barriuso J."/>
            <person name="Kellner H."/>
            <person name="Castanera R."/>
            <person name="Alfaro M."/>
            <person name="Ramirez L."/>
            <person name="Pisabarro A.G."/>
            <person name="Kuo A."/>
            <person name="Tritt A."/>
            <person name="Lipzen A."/>
            <person name="He G."/>
            <person name="Yan M."/>
            <person name="Ng V."/>
            <person name="Cullen D."/>
            <person name="Martin F."/>
            <person name="Rosso M.-N."/>
            <person name="Henrissat B."/>
            <person name="Hibbett D."/>
            <person name="Martinez A.T."/>
            <person name="Grigoriev I.V."/>
        </authorList>
    </citation>
    <scope>NUCLEOTIDE SEQUENCE</scope>
    <source>
        <strain evidence="1">CBS 247.69</strain>
    </source>
</reference>
<dbReference type="Proteomes" id="UP000807353">
    <property type="component" value="Unassembled WGS sequence"/>
</dbReference>
<comment type="caution">
    <text evidence="1">The sequence shown here is derived from an EMBL/GenBank/DDBJ whole genome shotgun (WGS) entry which is preliminary data.</text>
</comment>
<gene>
    <name evidence="1" type="ORF">BDZ94DRAFT_1249584</name>
</gene>
<sequence>MASPSSMTDYKGVCQRLYSPWEHQVRNQDIEAEVPNEKPHVAFCGGTKL</sequence>
<dbReference type="EMBL" id="MU150238">
    <property type="protein sequence ID" value="KAF9467104.1"/>
    <property type="molecule type" value="Genomic_DNA"/>
</dbReference>
<protein>
    <submittedName>
        <fullName evidence="1">Uncharacterized protein</fullName>
    </submittedName>
</protein>
<dbReference type="AlphaFoldDB" id="A0A9P5YD69"/>
<keyword evidence="2" id="KW-1185">Reference proteome</keyword>